<comment type="caution">
    <text evidence="2">The sequence shown here is derived from an EMBL/GenBank/DDBJ whole genome shotgun (WGS) entry which is preliminary data.</text>
</comment>
<dbReference type="PANTHER" id="PTHR33973">
    <property type="entry name" value="OS07G0153300 PROTEIN"/>
    <property type="match status" value="1"/>
</dbReference>
<name>A0ABQ5YTT7_9BURK</name>
<sequence length="272" mass="30859">MSLGLDRVELAHGLVRHQRFKPKPNGFETGVCFIRLIFSPKGGLTTAGKCNGLNIDQGGLLSVMASSYGLEKHSLQFPALIETLKQTIQQSTDVDLDGEVHLHTFPKVLGYAFNPVSFWHFHDTEGRCKVILCEVNNTFGERHFYLLHNPGAEVLNRGALLQSAKEFHVSPFFPVSGRYEFRFMQHQHKSVARINYFDQNELKLTTSVSGEFMTPTSKRWAQALTRYGWFTLMVIVKIHWQALKLLAKGAKFHTKPEPPTRSISQTRVKSET</sequence>
<protein>
    <recommendedName>
        <fullName evidence="4">DUF1365 domain-containing protein</fullName>
    </recommendedName>
</protein>
<feature type="region of interest" description="Disordered" evidence="1">
    <location>
        <begin position="253"/>
        <end position="272"/>
    </location>
</feature>
<feature type="compositionally biased region" description="Polar residues" evidence="1">
    <location>
        <begin position="261"/>
        <end position="272"/>
    </location>
</feature>
<dbReference type="EMBL" id="BSOJ01000019">
    <property type="protein sequence ID" value="GLR26857.1"/>
    <property type="molecule type" value="Genomic_DNA"/>
</dbReference>
<dbReference type="Proteomes" id="UP001156664">
    <property type="component" value="Unassembled WGS sequence"/>
</dbReference>
<proteinExistence type="predicted"/>
<dbReference type="PANTHER" id="PTHR33973:SF4">
    <property type="entry name" value="OS07G0153300 PROTEIN"/>
    <property type="match status" value="1"/>
</dbReference>
<dbReference type="Pfam" id="PF07103">
    <property type="entry name" value="DUF1365"/>
    <property type="match status" value="1"/>
</dbReference>
<organism evidence="2 3">
    <name type="scientific">Limnobacter litoralis</name>
    <dbReference type="NCBI Taxonomy" id="481366"/>
    <lineage>
        <taxon>Bacteria</taxon>
        <taxon>Pseudomonadati</taxon>
        <taxon>Pseudomonadota</taxon>
        <taxon>Betaproteobacteria</taxon>
        <taxon>Burkholderiales</taxon>
        <taxon>Burkholderiaceae</taxon>
        <taxon>Limnobacter</taxon>
    </lineage>
</organism>
<dbReference type="RefSeq" id="WP_284281541.1">
    <property type="nucleotide sequence ID" value="NZ_BSOJ01000019.1"/>
</dbReference>
<accession>A0ABQ5YTT7</accession>
<evidence type="ECO:0000256" key="1">
    <source>
        <dbReference type="SAM" id="MobiDB-lite"/>
    </source>
</evidence>
<evidence type="ECO:0000313" key="3">
    <source>
        <dbReference type="Proteomes" id="UP001156664"/>
    </source>
</evidence>
<dbReference type="InterPro" id="IPR010775">
    <property type="entry name" value="DUF1365"/>
</dbReference>
<gene>
    <name evidence="2" type="ORF">GCM10007875_19470</name>
</gene>
<evidence type="ECO:0008006" key="4">
    <source>
        <dbReference type="Google" id="ProtNLM"/>
    </source>
</evidence>
<keyword evidence="3" id="KW-1185">Reference proteome</keyword>
<reference evidence="3" key="1">
    <citation type="journal article" date="2019" name="Int. J. Syst. Evol. Microbiol.">
        <title>The Global Catalogue of Microorganisms (GCM) 10K type strain sequencing project: providing services to taxonomists for standard genome sequencing and annotation.</title>
        <authorList>
            <consortium name="The Broad Institute Genomics Platform"/>
            <consortium name="The Broad Institute Genome Sequencing Center for Infectious Disease"/>
            <person name="Wu L."/>
            <person name="Ma J."/>
        </authorList>
    </citation>
    <scope>NUCLEOTIDE SEQUENCE [LARGE SCALE GENOMIC DNA]</scope>
    <source>
        <strain evidence="3">NBRC 105857</strain>
    </source>
</reference>
<evidence type="ECO:0000313" key="2">
    <source>
        <dbReference type="EMBL" id="GLR26857.1"/>
    </source>
</evidence>